<dbReference type="EMBL" id="DSTX01000005">
    <property type="protein sequence ID" value="HFK20399.1"/>
    <property type="molecule type" value="Genomic_DNA"/>
</dbReference>
<dbReference type="GO" id="GO:0051539">
    <property type="term" value="F:4 iron, 4 sulfur cluster binding"/>
    <property type="evidence" value="ECO:0007669"/>
    <property type="project" value="UniProtKB-KW"/>
</dbReference>
<dbReference type="AlphaFoldDB" id="A0A7C3J293"/>
<proteinExistence type="predicted"/>
<dbReference type="GO" id="GO:0046872">
    <property type="term" value="F:metal ion binding"/>
    <property type="evidence" value="ECO:0007669"/>
    <property type="project" value="UniProtKB-KW"/>
</dbReference>
<evidence type="ECO:0000256" key="4">
    <source>
        <dbReference type="ARBA" id="ARBA00022723"/>
    </source>
</evidence>
<gene>
    <name evidence="8" type="ORF">ENS19_03870</name>
</gene>
<dbReference type="SUPFAM" id="SSF102114">
    <property type="entry name" value="Radical SAM enzymes"/>
    <property type="match status" value="1"/>
</dbReference>
<keyword evidence="3" id="KW-0949">S-adenosyl-L-methionine</keyword>
<dbReference type="InterPro" id="IPR058240">
    <property type="entry name" value="rSAM_sf"/>
</dbReference>
<organism evidence="8">
    <name type="scientific">Candidatus Methanomethylicus mesodigestus</name>
    <dbReference type="NCBI Taxonomy" id="1867258"/>
    <lineage>
        <taxon>Archaea</taxon>
        <taxon>Thermoproteota</taxon>
        <taxon>Methanosuratincolia</taxon>
        <taxon>Candidatus Methanomethylicales</taxon>
        <taxon>Candidatus Methanomethylicaceae</taxon>
        <taxon>Candidatus Methanomethylicus</taxon>
    </lineage>
</organism>
<evidence type="ECO:0000313" key="8">
    <source>
        <dbReference type="EMBL" id="HFK20399.1"/>
    </source>
</evidence>
<evidence type="ECO:0000256" key="5">
    <source>
        <dbReference type="ARBA" id="ARBA00023004"/>
    </source>
</evidence>
<accession>A0A7C3J293</accession>
<dbReference type="InterPro" id="IPR013785">
    <property type="entry name" value="Aldolase_TIM"/>
</dbReference>
<dbReference type="CDD" id="cd01335">
    <property type="entry name" value="Radical_SAM"/>
    <property type="match status" value="1"/>
</dbReference>
<dbReference type="PANTHER" id="PTHR30352:SF5">
    <property type="entry name" value="PYRUVATE FORMATE-LYASE 1-ACTIVATING ENZYME"/>
    <property type="match status" value="1"/>
</dbReference>
<evidence type="ECO:0000256" key="3">
    <source>
        <dbReference type="ARBA" id="ARBA00022691"/>
    </source>
</evidence>
<dbReference type="Pfam" id="PF04055">
    <property type="entry name" value="Radical_SAM"/>
    <property type="match status" value="1"/>
</dbReference>
<evidence type="ECO:0000256" key="6">
    <source>
        <dbReference type="ARBA" id="ARBA00023014"/>
    </source>
</evidence>
<dbReference type="PANTHER" id="PTHR30352">
    <property type="entry name" value="PYRUVATE FORMATE-LYASE-ACTIVATING ENZYME"/>
    <property type="match status" value="1"/>
</dbReference>
<dbReference type="InterPro" id="IPR012840">
    <property type="entry name" value="NrdG2"/>
</dbReference>
<keyword evidence="2" id="KW-0004">4Fe-4S</keyword>
<sequence>MKAGKGKVFAPEIVSLSLCDYPSEPALVIFFSGCNYDCGYCYNGRLKRQSKSHLTNVDKVLSIVAANSLITACKVTGGEPLLQLDPLKSIASFCKRKGLKFGIDTNGTFPEALGEIMGILDLVSIDVKTALNNEAYSKVCGRADPKLGSVKRSLSIALASSAYVDIRMVVIPGINDSPDVASSLSEDLIRLGYEAKASKGEASFTLSEFLPENADSPSYKAIRNTAPSDLLNFAKSFRLSNVRLSHRSIGFNVKA</sequence>
<keyword evidence="4" id="KW-0479">Metal-binding</keyword>
<comment type="cofactor">
    <cofactor evidence="1">
        <name>[4Fe-4S] cluster</name>
        <dbReference type="ChEBI" id="CHEBI:49883"/>
    </cofactor>
</comment>
<evidence type="ECO:0000259" key="7">
    <source>
        <dbReference type="PROSITE" id="PS51918"/>
    </source>
</evidence>
<dbReference type="SFLD" id="SFLDS00029">
    <property type="entry name" value="Radical_SAM"/>
    <property type="match status" value="1"/>
</dbReference>
<dbReference type="Gene3D" id="3.20.20.70">
    <property type="entry name" value="Aldolase class I"/>
    <property type="match status" value="1"/>
</dbReference>
<name>A0A7C3J293_9CREN</name>
<dbReference type="PROSITE" id="PS51918">
    <property type="entry name" value="RADICAL_SAM"/>
    <property type="match status" value="1"/>
</dbReference>
<dbReference type="InterPro" id="IPR034457">
    <property type="entry name" value="Organic_radical-activating"/>
</dbReference>
<reference evidence="8" key="1">
    <citation type="journal article" date="2020" name="mSystems">
        <title>Genome- and Community-Level Interaction Insights into Carbon Utilization and Element Cycling Functions of Hydrothermarchaeota in Hydrothermal Sediment.</title>
        <authorList>
            <person name="Zhou Z."/>
            <person name="Liu Y."/>
            <person name="Xu W."/>
            <person name="Pan J."/>
            <person name="Luo Z.H."/>
            <person name="Li M."/>
        </authorList>
    </citation>
    <scope>NUCLEOTIDE SEQUENCE [LARGE SCALE GENOMIC DNA]</scope>
    <source>
        <strain evidence="8">SpSt-468</strain>
    </source>
</reference>
<feature type="domain" description="Radical SAM core" evidence="7">
    <location>
        <begin position="20"/>
        <end position="252"/>
    </location>
</feature>
<dbReference type="GO" id="GO:0003824">
    <property type="term" value="F:catalytic activity"/>
    <property type="evidence" value="ECO:0007669"/>
    <property type="project" value="InterPro"/>
</dbReference>
<keyword evidence="6" id="KW-0411">Iron-sulfur</keyword>
<dbReference type="InterPro" id="IPR007197">
    <property type="entry name" value="rSAM"/>
</dbReference>
<evidence type="ECO:0000256" key="1">
    <source>
        <dbReference type="ARBA" id="ARBA00001966"/>
    </source>
</evidence>
<comment type="caution">
    <text evidence="8">The sequence shown here is derived from an EMBL/GenBank/DDBJ whole genome shotgun (WGS) entry which is preliminary data.</text>
</comment>
<protein>
    <submittedName>
        <fullName evidence="8">Radical SAM protein</fullName>
    </submittedName>
</protein>
<evidence type="ECO:0000256" key="2">
    <source>
        <dbReference type="ARBA" id="ARBA00022485"/>
    </source>
</evidence>
<keyword evidence="5" id="KW-0408">Iron</keyword>
<dbReference type="SFLD" id="SFLDG01094">
    <property type="entry name" value="Uncharacterised_Radical_SAM_Su"/>
    <property type="match status" value="1"/>
</dbReference>